<comment type="caution">
    <text evidence="1">The sequence shown here is derived from an EMBL/GenBank/DDBJ whole genome shotgun (WGS) entry which is preliminary data.</text>
</comment>
<name>A0ACB8XGB0_ARCLA</name>
<evidence type="ECO:0000313" key="1">
    <source>
        <dbReference type="EMBL" id="KAI3665768.1"/>
    </source>
</evidence>
<accession>A0ACB8XGB0</accession>
<sequence>MRTLPFCKKRHVGGLVMPTKKHEHTCLDNVKPSSLLFKKLAKFCGSLGLVANTHLLVQKECEEKPKVGGEKRVVYIEIGR</sequence>
<protein>
    <submittedName>
        <fullName evidence="1">Uncharacterized protein</fullName>
    </submittedName>
</protein>
<proteinExistence type="predicted"/>
<gene>
    <name evidence="1" type="ORF">L6452_44399</name>
</gene>
<organism evidence="1 2">
    <name type="scientific">Arctium lappa</name>
    <name type="common">Greater burdock</name>
    <name type="synonym">Lappa major</name>
    <dbReference type="NCBI Taxonomy" id="4217"/>
    <lineage>
        <taxon>Eukaryota</taxon>
        <taxon>Viridiplantae</taxon>
        <taxon>Streptophyta</taxon>
        <taxon>Embryophyta</taxon>
        <taxon>Tracheophyta</taxon>
        <taxon>Spermatophyta</taxon>
        <taxon>Magnoliopsida</taxon>
        <taxon>eudicotyledons</taxon>
        <taxon>Gunneridae</taxon>
        <taxon>Pentapetalae</taxon>
        <taxon>asterids</taxon>
        <taxon>campanulids</taxon>
        <taxon>Asterales</taxon>
        <taxon>Asteraceae</taxon>
        <taxon>Carduoideae</taxon>
        <taxon>Cardueae</taxon>
        <taxon>Arctiinae</taxon>
        <taxon>Arctium</taxon>
    </lineage>
</organism>
<keyword evidence="2" id="KW-1185">Reference proteome</keyword>
<evidence type="ECO:0000313" key="2">
    <source>
        <dbReference type="Proteomes" id="UP001055879"/>
    </source>
</evidence>
<dbReference type="Proteomes" id="UP001055879">
    <property type="component" value="Linkage Group LG18"/>
</dbReference>
<dbReference type="EMBL" id="CM042064">
    <property type="protein sequence ID" value="KAI3665768.1"/>
    <property type="molecule type" value="Genomic_DNA"/>
</dbReference>
<reference evidence="2" key="1">
    <citation type="journal article" date="2022" name="Mol. Ecol. Resour.">
        <title>The genomes of chicory, endive, great burdock and yacon provide insights into Asteraceae palaeo-polyploidization history and plant inulin production.</title>
        <authorList>
            <person name="Fan W."/>
            <person name="Wang S."/>
            <person name="Wang H."/>
            <person name="Wang A."/>
            <person name="Jiang F."/>
            <person name="Liu H."/>
            <person name="Zhao H."/>
            <person name="Xu D."/>
            <person name="Zhang Y."/>
        </authorList>
    </citation>
    <scope>NUCLEOTIDE SEQUENCE [LARGE SCALE GENOMIC DNA]</scope>
    <source>
        <strain evidence="2">cv. Niubang</strain>
    </source>
</reference>
<reference evidence="1 2" key="2">
    <citation type="journal article" date="2022" name="Mol. Ecol. Resour.">
        <title>The genomes of chicory, endive, great burdock and yacon provide insights into Asteraceae paleo-polyploidization history and plant inulin production.</title>
        <authorList>
            <person name="Fan W."/>
            <person name="Wang S."/>
            <person name="Wang H."/>
            <person name="Wang A."/>
            <person name="Jiang F."/>
            <person name="Liu H."/>
            <person name="Zhao H."/>
            <person name="Xu D."/>
            <person name="Zhang Y."/>
        </authorList>
    </citation>
    <scope>NUCLEOTIDE SEQUENCE [LARGE SCALE GENOMIC DNA]</scope>
    <source>
        <strain evidence="2">cv. Niubang</strain>
    </source>
</reference>